<gene>
    <name evidence="2" type="ORF">WDJ50_06045</name>
</gene>
<feature type="region of interest" description="Disordered" evidence="1">
    <location>
        <begin position="49"/>
        <end position="70"/>
    </location>
</feature>
<organism evidence="2">
    <name type="scientific">Deinococcus sp. VB142</name>
    <dbReference type="NCBI Taxonomy" id="3112952"/>
    <lineage>
        <taxon>Bacteria</taxon>
        <taxon>Thermotogati</taxon>
        <taxon>Deinococcota</taxon>
        <taxon>Deinococci</taxon>
        <taxon>Deinococcales</taxon>
        <taxon>Deinococcaceae</taxon>
        <taxon>Deinococcus</taxon>
    </lineage>
</organism>
<accession>A0AAU6Q4W7</accession>
<dbReference type="AlphaFoldDB" id="A0AAU6Q4W7"/>
<evidence type="ECO:0000256" key="1">
    <source>
        <dbReference type="SAM" id="MobiDB-lite"/>
    </source>
</evidence>
<name>A0AAU6Q4W7_9DEIO</name>
<dbReference type="EMBL" id="CP149782">
    <property type="protein sequence ID" value="WYF45675.1"/>
    <property type="molecule type" value="Genomic_DNA"/>
</dbReference>
<proteinExistence type="predicted"/>
<protein>
    <submittedName>
        <fullName evidence="2">Uncharacterized protein</fullName>
    </submittedName>
</protein>
<sequence length="101" mass="11056">MITPVNPQEMLEAFQTAYHQDPRDGLTVTPGVEGGELRVEVRHVDADGQTHGFDVVAQPTPAEGKSAEDVGRDVAEVVERELAYGQLPARNDEGEYKRIVV</sequence>
<evidence type="ECO:0000313" key="2">
    <source>
        <dbReference type="EMBL" id="WYF45675.1"/>
    </source>
</evidence>
<reference evidence="2" key="1">
    <citation type="submission" date="2024-03" db="EMBL/GenBank/DDBJ databases">
        <title>Deinococcus weizhi sp. nov., isolated from human skin.</title>
        <authorList>
            <person name="Wei Z."/>
            <person name="Tian F."/>
            <person name="Yang C."/>
            <person name="Xin L.T."/>
            <person name="Wen Z.J."/>
            <person name="Lan K.C."/>
            <person name="Yu L."/>
            <person name="Zhe W."/>
            <person name="Dan F.D."/>
            <person name="Jun W."/>
            <person name="Rui Z."/>
            <person name="Yong X.J."/>
            <person name="Ting Y."/>
            <person name="Wei X."/>
            <person name="Xu Z.G."/>
            <person name="Xin Z."/>
            <person name="Dong F.G."/>
            <person name="Ni X.M."/>
            <person name="Zheng M.G."/>
            <person name="Chun Y."/>
            <person name="Qian W.X."/>
        </authorList>
    </citation>
    <scope>NUCLEOTIDE SEQUENCE</scope>
    <source>
        <strain evidence="2">VB142</strain>
    </source>
</reference>
<dbReference type="RefSeq" id="WP_339096986.1">
    <property type="nucleotide sequence ID" value="NZ_CP149782.1"/>
</dbReference>